<evidence type="ECO:0000313" key="8">
    <source>
        <dbReference type="Proteomes" id="UP000245119"/>
    </source>
</evidence>
<reference evidence="7 8" key="1">
    <citation type="submission" date="2018-04" db="EMBL/GenBank/DDBJ databases">
        <title>The genome of golden apple snail Pomacea canaliculata provides insight into stress tolerance and invasive adaptation.</title>
        <authorList>
            <person name="Liu C."/>
            <person name="Liu B."/>
            <person name="Ren Y."/>
            <person name="Zhang Y."/>
            <person name="Wang H."/>
            <person name="Li S."/>
            <person name="Jiang F."/>
            <person name="Yin L."/>
            <person name="Zhang G."/>
            <person name="Qian W."/>
            <person name="Fan W."/>
        </authorList>
    </citation>
    <scope>NUCLEOTIDE SEQUENCE [LARGE SCALE GENOMIC DNA]</scope>
    <source>
        <strain evidence="7">SZHN2017</strain>
        <tissue evidence="7">Muscle</tissue>
    </source>
</reference>
<gene>
    <name evidence="7" type="ORF">C0Q70_09478</name>
</gene>
<dbReference type="PANTHER" id="PTHR46641">
    <property type="entry name" value="FMRFAMIDE RECEPTOR-RELATED"/>
    <property type="match status" value="1"/>
</dbReference>
<dbReference type="InterPro" id="IPR052954">
    <property type="entry name" value="GPCR-Ligand_Int"/>
</dbReference>
<keyword evidence="3 5" id="KW-1133">Transmembrane helix</keyword>
<dbReference type="PANTHER" id="PTHR46641:SF18">
    <property type="entry name" value="G-PROTEIN COUPLED RECEPTORS FAMILY 1 PROFILE DOMAIN-CONTAINING PROTEIN"/>
    <property type="match status" value="1"/>
</dbReference>
<dbReference type="SUPFAM" id="SSF81321">
    <property type="entry name" value="Family A G protein-coupled receptor-like"/>
    <property type="match status" value="1"/>
</dbReference>
<evidence type="ECO:0000313" key="7">
    <source>
        <dbReference type="EMBL" id="PVD30216.1"/>
    </source>
</evidence>
<keyword evidence="8" id="KW-1185">Reference proteome</keyword>
<dbReference type="EMBL" id="PZQS01000005">
    <property type="protein sequence ID" value="PVD30216.1"/>
    <property type="molecule type" value="Genomic_DNA"/>
</dbReference>
<feature type="transmembrane region" description="Helical" evidence="5">
    <location>
        <begin position="62"/>
        <end position="81"/>
    </location>
</feature>
<dbReference type="OrthoDB" id="6078591at2759"/>
<evidence type="ECO:0000256" key="5">
    <source>
        <dbReference type="SAM" id="Phobius"/>
    </source>
</evidence>
<accession>A0A2T7P9Y8</accession>
<dbReference type="PROSITE" id="PS50262">
    <property type="entry name" value="G_PROTEIN_RECEP_F1_2"/>
    <property type="match status" value="1"/>
</dbReference>
<dbReference type="PRINTS" id="PR00237">
    <property type="entry name" value="GPCRRHODOPSN"/>
</dbReference>
<feature type="transmembrane region" description="Helical" evidence="5">
    <location>
        <begin position="132"/>
        <end position="160"/>
    </location>
</feature>
<proteinExistence type="predicted"/>
<evidence type="ECO:0000259" key="6">
    <source>
        <dbReference type="PROSITE" id="PS50262"/>
    </source>
</evidence>
<dbReference type="Proteomes" id="UP000245119">
    <property type="component" value="Linkage Group LG5"/>
</dbReference>
<dbReference type="InterPro" id="IPR000276">
    <property type="entry name" value="GPCR_Rhodpsn"/>
</dbReference>
<keyword evidence="2 5" id="KW-0812">Transmembrane</keyword>
<feature type="transmembrane region" description="Helical" evidence="5">
    <location>
        <begin position="249"/>
        <end position="272"/>
    </location>
</feature>
<dbReference type="GO" id="GO:0004930">
    <property type="term" value="F:G protein-coupled receptor activity"/>
    <property type="evidence" value="ECO:0007669"/>
    <property type="project" value="InterPro"/>
</dbReference>
<evidence type="ECO:0000256" key="4">
    <source>
        <dbReference type="ARBA" id="ARBA00023136"/>
    </source>
</evidence>
<feature type="transmembrane region" description="Helical" evidence="5">
    <location>
        <begin position="93"/>
        <end position="112"/>
    </location>
</feature>
<evidence type="ECO:0000256" key="2">
    <source>
        <dbReference type="ARBA" id="ARBA00022692"/>
    </source>
</evidence>
<evidence type="ECO:0000256" key="3">
    <source>
        <dbReference type="ARBA" id="ARBA00022989"/>
    </source>
</evidence>
<keyword evidence="4 5" id="KW-0472">Membrane</keyword>
<dbReference type="GO" id="GO:0016020">
    <property type="term" value="C:membrane"/>
    <property type="evidence" value="ECO:0007669"/>
    <property type="project" value="UniProtKB-SubCell"/>
</dbReference>
<comment type="subcellular location">
    <subcellularLocation>
        <location evidence="1">Membrane</location>
    </subcellularLocation>
</comment>
<name>A0A2T7P9Y8_POMCA</name>
<dbReference type="Gene3D" id="1.20.1070.10">
    <property type="entry name" value="Rhodopsin 7-helix transmembrane proteins"/>
    <property type="match status" value="1"/>
</dbReference>
<sequence length="409" mass="45226">MVEVDFVGTVAETDREFVDGRTTEKPMIPTEDCLILQWHSSSNSDVISLDALTAINRITTSYLFPLLFLFGAVGNILSMAVFCKLGLRERINLCLFALAAVDFIVVSYAFALHSESFYMRFTARNRRRTYGVVYTFLVKYCTGLIGFGRLSQFLSAVVAVERCACVASPFRARKLVRTSTMAAVIAVAALVLVGGMFGVIGQKYTVVCIYDPLTNITRDALYVTKVTRDECSSYRFYLKHKDILDTVDVFVMSTAFPAIFLGLVIFTSVFTTTKLWSSLAWRATSVMSQNPAKVLAATAAAAVSPKEVALTKMLISTSVLFIVCSAPNLAVQLASFFASDLKEGGRYDNLVQVLHLVRLLSTDIQCSLSFVVYYKTGSRYRSTVRQLLKCHADSQEFKYNNSSGKMTSG</sequence>
<feature type="transmembrane region" description="Helical" evidence="5">
    <location>
        <begin position="314"/>
        <end position="338"/>
    </location>
</feature>
<dbReference type="InterPro" id="IPR017452">
    <property type="entry name" value="GPCR_Rhodpsn_7TM"/>
</dbReference>
<evidence type="ECO:0000256" key="1">
    <source>
        <dbReference type="ARBA" id="ARBA00004370"/>
    </source>
</evidence>
<feature type="transmembrane region" description="Helical" evidence="5">
    <location>
        <begin position="181"/>
        <end position="200"/>
    </location>
</feature>
<dbReference type="AlphaFoldDB" id="A0A2T7P9Y8"/>
<feature type="domain" description="G-protein coupled receptors family 1 profile" evidence="6">
    <location>
        <begin position="74"/>
        <end position="373"/>
    </location>
</feature>
<protein>
    <recommendedName>
        <fullName evidence="6">G-protein coupled receptors family 1 profile domain-containing protein</fullName>
    </recommendedName>
</protein>
<comment type="caution">
    <text evidence="7">The sequence shown here is derived from an EMBL/GenBank/DDBJ whole genome shotgun (WGS) entry which is preliminary data.</text>
</comment>
<organism evidence="7 8">
    <name type="scientific">Pomacea canaliculata</name>
    <name type="common">Golden apple snail</name>
    <dbReference type="NCBI Taxonomy" id="400727"/>
    <lineage>
        <taxon>Eukaryota</taxon>
        <taxon>Metazoa</taxon>
        <taxon>Spiralia</taxon>
        <taxon>Lophotrochozoa</taxon>
        <taxon>Mollusca</taxon>
        <taxon>Gastropoda</taxon>
        <taxon>Caenogastropoda</taxon>
        <taxon>Architaenioglossa</taxon>
        <taxon>Ampullarioidea</taxon>
        <taxon>Ampullariidae</taxon>
        <taxon>Pomacea</taxon>
    </lineage>
</organism>